<name>A0A233RIC2_9GAMM</name>
<reference evidence="6 7" key="1">
    <citation type="submission" date="2017-08" db="EMBL/GenBank/DDBJ databases">
        <title>A Genome Sequence of Oceanimonas doudoroffii ATCC 27123T.</title>
        <authorList>
            <person name="Brennan M.A."/>
            <person name="Maclea K.S."/>
            <person name="Mcclelland W.D."/>
            <person name="Trachtenberg A.M."/>
        </authorList>
    </citation>
    <scope>NUCLEOTIDE SEQUENCE [LARGE SCALE GENOMIC DNA]</scope>
    <source>
        <strain evidence="6 7">ATCC 27123</strain>
    </source>
</reference>
<dbReference type="PROSITE" id="PS00687">
    <property type="entry name" value="ALDEHYDE_DEHYDR_GLU"/>
    <property type="match status" value="1"/>
</dbReference>
<evidence type="ECO:0000256" key="1">
    <source>
        <dbReference type="ARBA" id="ARBA00009986"/>
    </source>
</evidence>
<dbReference type="InterPro" id="IPR016162">
    <property type="entry name" value="Ald_DH_N"/>
</dbReference>
<evidence type="ECO:0000256" key="4">
    <source>
        <dbReference type="RuleBase" id="RU003345"/>
    </source>
</evidence>
<dbReference type="PANTHER" id="PTHR43353">
    <property type="entry name" value="SUCCINATE-SEMIALDEHYDE DEHYDROGENASE, MITOCHONDRIAL"/>
    <property type="match status" value="1"/>
</dbReference>
<dbReference type="Gene3D" id="3.40.309.10">
    <property type="entry name" value="Aldehyde Dehydrogenase, Chain A, domain 2"/>
    <property type="match status" value="1"/>
</dbReference>
<dbReference type="InterPro" id="IPR015590">
    <property type="entry name" value="Aldehyde_DH_dom"/>
</dbReference>
<dbReference type="InterPro" id="IPR029510">
    <property type="entry name" value="Ald_DH_CS_GLU"/>
</dbReference>
<evidence type="ECO:0000256" key="3">
    <source>
        <dbReference type="PROSITE-ProRule" id="PRU10007"/>
    </source>
</evidence>
<feature type="domain" description="Aldehyde dehydrogenase" evidence="5">
    <location>
        <begin position="5"/>
        <end position="442"/>
    </location>
</feature>
<sequence>MTSLLQSFNPVTGDVLGQVAITPASVMPEIIANAKRAAQSWRRLTTSERVRLVQAAFAPVIDRAEELATLLAQEMGKDLRRAMSEVTGTAYAADYTAQEAGAALATRTLNATTRLQYQPLGVAAVISPWNYPLAMAGNLIVPALVAGNTVVFKPSEETPLIAQALVDILNQTLPAHVLQIVHGNEEAGKALVNSDINLIAFTGSVAAGKDIMASASSGLKRLVMELGGNDPMIVMNNANIETAAHFAVASSLENTGQMCTSTERIYVASEVADAFIERVVQLAARYKAGPWNEPGVKLGPLVNQRQHRHVMHHLQDAIGRGARLRLGSVEQAPPYISPAVITNITPDMLIEQEETFGPVIAIGTVKGLDEAIARANHSPYGLGAVVFGGEGAEQVAEQLEAGMVAINSGVGGTGDSPWVGAKHSGYGFHGSPDGHRQFAQVRVLSRRR</sequence>
<proteinExistence type="inferred from homology"/>
<dbReference type="AlphaFoldDB" id="A0A233RIC2"/>
<organism evidence="6 7">
    <name type="scientific">Oceanimonas doudoroffii</name>
    <dbReference type="NCBI Taxonomy" id="84158"/>
    <lineage>
        <taxon>Bacteria</taxon>
        <taxon>Pseudomonadati</taxon>
        <taxon>Pseudomonadota</taxon>
        <taxon>Gammaproteobacteria</taxon>
        <taxon>Aeromonadales</taxon>
        <taxon>Aeromonadaceae</taxon>
        <taxon>Oceanimonas</taxon>
    </lineage>
</organism>
<dbReference type="Gene3D" id="3.40.605.10">
    <property type="entry name" value="Aldehyde Dehydrogenase, Chain A, domain 1"/>
    <property type="match status" value="1"/>
</dbReference>
<dbReference type="InterPro" id="IPR050740">
    <property type="entry name" value="Aldehyde_DH_Superfamily"/>
</dbReference>
<evidence type="ECO:0000313" key="7">
    <source>
        <dbReference type="Proteomes" id="UP000242757"/>
    </source>
</evidence>
<keyword evidence="7" id="KW-1185">Reference proteome</keyword>
<dbReference type="RefSeq" id="WP_094199914.1">
    <property type="nucleotide sequence ID" value="NZ_NBIM01000001.1"/>
</dbReference>
<dbReference type="OrthoDB" id="9812625at2"/>
<evidence type="ECO:0000256" key="2">
    <source>
        <dbReference type="ARBA" id="ARBA00023002"/>
    </source>
</evidence>
<dbReference type="Pfam" id="PF00171">
    <property type="entry name" value="Aldedh"/>
    <property type="match status" value="1"/>
</dbReference>
<dbReference type="Proteomes" id="UP000242757">
    <property type="component" value="Unassembled WGS sequence"/>
</dbReference>
<evidence type="ECO:0000259" key="5">
    <source>
        <dbReference type="Pfam" id="PF00171"/>
    </source>
</evidence>
<comment type="similarity">
    <text evidence="1 4">Belongs to the aldehyde dehydrogenase family.</text>
</comment>
<dbReference type="PANTHER" id="PTHR43353:SF5">
    <property type="entry name" value="SUCCINATE-SEMIALDEHYDE DEHYDROGENASE, MITOCHONDRIAL"/>
    <property type="match status" value="1"/>
</dbReference>
<dbReference type="GO" id="GO:0009450">
    <property type="term" value="P:gamma-aminobutyric acid catabolic process"/>
    <property type="evidence" value="ECO:0007669"/>
    <property type="project" value="TreeGrafter"/>
</dbReference>
<keyword evidence="2 4" id="KW-0560">Oxidoreductase</keyword>
<gene>
    <name evidence="6" type="ORF">B6S08_06475</name>
</gene>
<comment type="caution">
    <text evidence="6">The sequence shown here is derived from an EMBL/GenBank/DDBJ whole genome shotgun (WGS) entry which is preliminary data.</text>
</comment>
<protein>
    <submittedName>
        <fullName evidence="6">Aldehyde dehydrogenase</fullName>
    </submittedName>
</protein>
<feature type="active site" evidence="3">
    <location>
        <position position="225"/>
    </location>
</feature>
<dbReference type="GO" id="GO:0004777">
    <property type="term" value="F:succinate-semialdehyde dehydrogenase (NAD+) activity"/>
    <property type="evidence" value="ECO:0007669"/>
    <property type="project" value="TreeGrafter"/>
</dbReference>
<dbReference type="InterPro" id="IPR016161">
    <property type="entry name" value="Ald_DH/histidinol_DH"/>
</dbReference>
<dbReference type="SUPFAM" id="SSF53720">
    <property type="entry name" value="ALDH-like"/>
    <property type="match status" value="1"/>
</dbReference>
<dbReference type="EMBL" id="NBIM01000001">
    <property type="protein sequence ID" value="OXY83139.1"/>
    <property type="molecule type" value="Genomic_DNA"/>
</dbReference>
<accession>A0A233RIC2</accession>
<dbReference type="InterPro" id="IPR016163">
    <property type="entry name" value="Ald_DH_C"/>
</dbReference>
<evidence type="ECO:0000313" key="6">
    <source>
        <dbReference type="EMBL" id="OXY83139.1"/>
    </source>
</evidence>